<keyword evidence="2" id="KW-1185">Reference proteome</keyword>
<reference evidence="1 2" key="1">
    <citation type="journal article" date="2023" name="Science">
        <title>Complex scaffold remodeling in plant triterpene biosynthesis.</title>
        <authorList>
            <person name="De La Pena R."/>
            <person name="Hodgson H."/>
            <person name="Liu J.C."/>
            <person name="Stephenson M.J."/>
            <person name="Martin A.C."/>
            <person name="Owen C."/>
            <person name="Harkess A."/>
            <person name="Leebens-Mack J."/>
            <person name="Jimenez L.E."/>
            <person name="Osbourn A."/>
            <person name="Sattely E.S."/>
        </authorList>
    </citation>
    <scope>NUCLEOTIDE SEQUENCE [LARGE SCALE GENOMIC DNA]</scope>
    <source>
        <strain evidence="2">cv. JPN11</strain>
        <tissue evidence="1">Leaf</tissue>
    </source>
</reference>
<proteinExistence type="predicted"/>
<gene>
    <name evidence="1" type="ORF">OWV82_007098</name>
</gene>
<protein>
    <submittedName>
        <fullName evidence="1">60S ribosomal protein L5</fullName>
    </submittedName>
</protein>
<keyword evidence="1" id="KW-0687">Ribonucleoprotein</keyword>
<name>A0ACC1YJ04_MELAZ</name>
<comment type="caution">
    <text evidence="1">The sequence shown here is derived from an EMBL/GenBank/DDBJ whole genome shotgun (WGS) entry which is preliminary data.</text>
</comment>
<evidence type="ECO:0000313" key="1">
    <source>
        <dbReference type="EMBL" id="KAJ4723771.1"/>
    </source>
</evidence>
<keyword evidence="1" id="KW-0689">Ribosomal protein</keyword>
<accession>A0ACC1YJ04</accession>
<dbReference type="Proteomes" id="UP001164539">
    <property type="component" value="Chromosome 3"/>
</dbReference>
<organism evidence="1 2">
    <name type="scientific">Melia azedarach</name>
    <name type="common">Chinaberry tree</name>
    <dbReference type="NCBI Taxonomy" id="155640"/>
    <lineage>
        <taxon>Eukaryota</taxon>
        <taxon>Viridiplantae</taxon>
        <taxon>Streptophyta</taxon>
        <taxon>Embryophyta</taxon>
        <taxon>Tracheophyta</taxon>
        <taxon>Spermatophyta</taxon>
        <taxon>Magnoliopsida</taxon>
        <taxon>eudicotyledons</taxon>
        <taxon>Gunneridae</taxon>
        <taxon>Pentapetalae</taxon>
        <taxon>rosids</taxon>
        <taxon>malvids</taxon>
        <taxon>Sapindales</taxon>
        <taxon>Meliaceae</taxon>
        <taxon>Melia</taxon>
    </lineage>
</organism>
<evidence type="ECO:0000313" key="2">
    <source>
        <dbReference type="Proteomes" id="UP001164539"/>
    </source>
</evidence>
<sequence length="221" mass="25233">MAFVKAQKTKAYFKRFQVKYKRRREGKTDYRARIRLINQDKNKYNTPKYRFVVRFTNKDITAQIVSASIVGDSVLAAAYSHELPRYGLEVGLTNYAAAYCTGLLLARRVLKMLEMDDEYEGNVEVPMCLNSLIVLRKRPAQNNCYIFEDLKSLKKYLCFQATGEDFSVEPTESRRPFRALLDVGLIKTTTGNRVFGALKGALDGGLDIPHSEKRFAGFSKD</sequence>
<dbReference type="EMBL" id="CM051396">
    <property type="protein sequence ID" value="KAJ4723771.1"/>
    <property type="molecule type" value="Genomic_DNA"/>
</dbReference>